<dbReference type="GO" id="GO:0016020">
    <property type="term" value="C:membrane"/>
    <property type="evidence" value="ECO:0007669"/>
    <property type="project" value="UniProtKB-SubCell"/>
</dbReference>
<evidence type="ECO:0000259" key="7">
    <source>
        <dbReference type="PROSITE" id="PS50887"/>
    </source>
</evidence>
<sequence length="453" mass="52065">MKKWAISFLIAALAALLLYIPVNDLHIEYNNQLYEEQRADASEHLNMIRDDIQARLDSSLFYADFFEMIVSQDPDISESELREYGAFIVGRNPLVDSISLAKDGIIHFVYPLEGNEESLGYNLLEDPDRKLYLEEAIDKRKAVAQGPVKTIQGGRKIFNRKPVFIEKISTEEVWGFANVIIDFDNLVEASLLPNQSHAFDYAIKVESKWVESTSWGDESVFEEDAVTASILLPENEWTIALIPSNGWNRTHTIHSVETIVFYFFILIIFILVMFFVLQYLKKRELSRTDALTRLLNKKTFEVSVKRVLKRSSRNNGLLLIDFNDFKRINDTHGHLVGDQVLTITAERLMHCLKKGDLIGRIGGDEMMILVKDIDAATLESIKERVIRHIEKPIVLNKHMINPSISVGQTLVSQWLPFDHLYDIVDKKMYRDKTVKKSRKAQLSISFDLPDLES</sequence>
<reference evidence="9" key="1">
    <citation type="submission" date="2016-10" db="EMBL/GenBank/DDBJ databases">
        <authorList>
            <person name="Varghese N."/>
            <person name="Submissions S."/>
        </authorList>
    </citation>
    <scope>NUCLEOTIDE SEQUENCE [LARGE SCALE GENOMIC DNA]</scope>
    <source>
        <strain evidence="9">DSM 23664</strain>
    </source>
</reference>
<dbReference type="InterPro" id="IPR029787">
    <property type="entry name" value="Nucleotide_cyclase"/>
</dbReference>
<proteinExistence type="predicted"/>
<evidence type="ECO:0000256" key="4">
    <source>
        <dbReference type="ARBA" id="ARBA00023136"/>
    </source>
</evidence>
<dbReference type="InterPro" id="IPR050469">
    <property type="entry name" value="Diguanylate_Cyclase"/>
</dbReference>
<feature type="transmembrane region" description="Helical" evidence="5">
    <location>
        <begin position="259"/>
        <end position="280"/>
    </location>
</feature>
<evidence type="ECO:0000313" key="9">
    <source>
        <dbReference type="Proteomes" id="UP000199612"/>
    </source>
</evidence>
<organism evidence="8 9">
    <name type="scientific">Alkalibacterium subtropicum</name>
    <dbReference type="NCBI Taxonomy" id="753702"/>
    <lineage>
        <taxon>Bacteria</taxon>
        <taxon>Bacillati</taxon>
        <taxon>Bacillota</taxon>
        <taxon>Bacilli</taxon>
        <taxon>Lactobacillales</taxon>
        <taxon>Carnobacteriaceae</taxon>
        <taxon>Alkalibacterium</taxon>
    </lineage>
</organism>
<dbReference type="Gene3D" id="3.30.450.350">
    <property type="entry name" value="CHASE domain"/>
    <property type="match status" value="1"/>
</dbReference>
<keyword evidence="4 5" id="KW-0472">Membrane</keyword>
<dbReference type="SMART" id="SM00267">
    <property type="entry name" value="GGDEF"/>
    <property type="match status" value="1"/>
</dbReference>
<dbReference type="RefSeq" id="WP_177188671.1">
    <property type="nucleotide sequence ID" value="NZ_FOLT01000011.1"/>
</dbReference>
<evidence type="ECO:0000256" key="2">
    <source>
        <dbReference type="ARBA" id="ARBA00022692"/>
    </source>
</evidence>
<gene>
    <name evidence="8" type="ORF">SAMN04488102_11125</name>
</gene>
<dbReference type="SUPFAM" id="SSF55073">
    <property type="entry name" value="Nucleotide cyclase"/>
    <property type="match status" value="1"/>
</dbReference>
<dbReference type="Pfam" id="PF00990">
    <property type="entry name" value="GGDEF"/>
    <property type="match status" value="1"/>
</dbReference>
<evidence type="ECO:0000256" key="1">
    <source>
        <dbReference type="ARBA" id="ARBA00004370"/>
    </source>
</evidence>
<dbReference type="SMART" id="SM01079">
    <property type="entry name" value="CHASE"/>
    <property type="match status" value="1"/>
</dbReference>
<evidence type="ECO:0000256" key="3">
    <source>
        <dbReference type="ARBA" id="ARBA00022989"/>
    </source>
</evidence>
<protein>
    <submittedName>
        <fullName evidence="8">Diguanylate cyclase (GGDEF) domain-containing protein</fullName>
    </submittedName>
</protein>
<dbReference type="InterPro" id="IPR000160">
    <property type="entry name" value="GGDEF_dom"/>
</dbReference>
<feature type="domain" description="GGDEF" evidence="7">
    <location>
        <begin position="313"/>
        <end position="444"/>
    </location>
</feature>
<dbReference type="GO" id="GO:0052621">
    <property type="term" value="F:diguanylate cyclase activity"/>
    <property type="evidence" value="ECO:0007669"/>
    <property type="project" value="TreeGrafter"/>
</dbReference>
<dbReference type="InterPro" id="IPR042240">
    <property type="entry name" value="CHASE_sf"/>
</dbReference>
<accession>A0A1I1KAZ7</accession>
<evidence type="ECO:0000259" key="6">
    <source>
        <dbReference type="PROSITE" id="PS50839"/>
    </source>
</evidence>
<evidence type="ECO:0000256" key="5">
    <source>
        <dbReference type="SAM" id="Phobius"/>
    </source>
</evidence>
<dbReference type="PROSITE" id="PS50887">
    <property type="entry name" value="GGDEF"/>
    <property type="match status" value="1"/>
</dbReference>
<keyword evidence="2 5" id="KW-0812">Transmembrane</keyword>
<name>A0A1I1KAZ7_9LACT</name>
<dbReference type="InterPro" id="IPR043128">
    <property type="entry name" value="Rev_trsase/Diguanyl_cyclase"/>
</dbReference>
<dbReference type="GO" id="GO:0007165">
    <property type="term" value="P:signal transduction"/>
    <property type="evidence" value="ECO:0007669"/>
    <property type="project" value="UniProtKB-ARBA"/>
</dbReference>
<keyword evidence="9" id="KW-1185">Reference proteome</keyword>
<dbReference type="PROSITE" id="PS50839">
    <property type="entry name" value="CHASE"/>
    <property type="match status" value="1"/>
</dbReference>
<feature type="domain" description="CHASE" evidence="6">
    <location>
        <begin position="105"/>
        <end position="191"/>
    </location>
</feature>
<dbReference type="PANTHER" id="PTHR45138:SF9">
    <property type="entry name" value="DIGUANYLATE CYCLASE DGCM-RELATED"/>
    <property type="match status" value="1"/>
</dbReference>
<dbReference type="Pfam" id="PF03924">
    <property type="entry name" value="CHASE"/>
    <property type="match status" value="1"/>
</dbReference>
<evidence type="ECO:0000313" key="8">
    <source>
        <dbReference type="EMBL" id="SFC57502.1"/>
    </source>
</evidence>
<keyword evidence="3 5" id="KW-1133">Transmembrane helix</keyword>
<dbReference type="InterPro" id="IPR006189">
    <property type="entry name" value="CHASE_dom"/>
</dbReference>
<dbReference type="EMBL" id="FOLT01000011">
    <property type="protein sequence ID" value="SFC57502.1"/>
    <property type="molecule type" value="Genomic_DNA"/>
</dbReference>
<comment type="subcellular location">
    <subcellularLocation>
        <location evidence="1">Membrane</location>
    </subcellularLocation>
</comment>
<dbReference type="STRING" id="753702.SAMN04488102_11125"/>
<dbReference type="AlphaFoldDB" id="A0A1I1KAZ7"/>
<dbReference type="CDD" id="cd01949">
    <property type="entry name" value="GGDEF"/>
    <property type="match status" value="1"/>
</dbReference>
<dbReference type="PANTHER" id="PTHR45138">
    <property type="entry name" value="REGULATORY COMPONENTS OF SENSORY TRANSDUCTION SYSTEM"/>
    <property type="match status" value="1"/>
</dbReference>
<dbReference type="Gene3D" id="3.30.70.270">
    <property type="match status" value="1"/>
</dbReference>
<dbReference type="Proteomes" id="UP000199612">
    <property type="component" value="Unassembled WGS sequence"/>
</dbReference>
<dbReference type="NCBIfam" id="TIGR00254">
    <property type="entry name" value="GGDEF"/>
    <property type="match status" value="1"/>
</dbReference>